<comment type="similarity">
    <text evidence="1">Belongs to the IF-1 family.</text>
</comment>
<dbReference type="GO" id="GO:0003723">
    <property type="term" value="F:RNA binding"/>
    <property type="evidence" value="ECO:0007669"/>
    <property type="project" value="InterPro"/>
</dbReference>
<dbReference type="InterPro" id="IPR004368">
    <property type="entry name" value="TIF_IF1"/>
</dbReference>
<dbReference type="GO" id="GO:0005829">
    <property type="term" value="C:cytosol"/>
    <property type="evidence" value="ECO:0007669"/>
    <property type="project" value="TreeGrafter"/>
</dbReference>
<organism evidence="7 8">
    <name type="scientific">Candidatus Kaiserbacteria bacterium RIFCSPHIGHO2_01_FULL_54_36b</name>
    <dbReference type="NCBI Taxonomy" id="1798483"/>
    <lineage>
        <taxon>Bacteria</taxon>
        <taxon>Candidatus Kaiseribacteriota</taxon>
    </lineage>
</organism>
<dbReference type="PANTHER" id="PTHR33370:SF1">
    <property type="entry name" value="TRANSLATION INITIATION FACTOR IF-1, CHLOROPLASTIC"/>
    <property type="match status" value="1"/>
</dbReference>
<name>A0A1F6CRM2_9BACT</name>
<dbReference type="SUPFAM" id="SSF50249">
    <property type="entry name" value="Nucleic acid-binding proteins"/>
    <property type="match status" value="1"/>
</dbReference>
<evidence type="ECO:0000256" key="5">
    <source>
        <dbReference type="PROSITE-ProRule" id="PRU00181"/>
    </source>
</evidence>
<evidence type="ECO:0000256" key="1">
    <source>
        <dbReference type="ARBA" id="ARBA00010939"/>
    </source>
</evidence>
<accession>A0A1F6CRM2</accession>
<evidence type="ECO:0000256" key="3">
    <source>
        <dbReference type="ARBA" id="ARBA00022917"/>
    </source>
</evidence>
<dbReference type="Pfam" id="PF01176">
    <property type="entry name" value="eIF-1a"/>
    <property type="match status" value="1"/>
</dbReference>
<dbReference type="PANTHER" id="PTHR33370">
    <property type="entry name" value="TRANSLATION INITIATION FACTOR IF-1, CHLOROPLASTIC"/>
    <property type="match status" value="1"/>
</dbReference>
<keyword evidence="2 5" id="KW-0396">Initiation factor</keyword>
<proteinExistence type="inferred from homology"/>
<dbReference type="AlphaFoldDB" id="A0A1F6CRM2"/>
<evidence type="ECO:0000256" key="4">
    <source>
        <dbReference type="NCBIfam" id="TIGR00008"/>
    </source>
</evidence>
<evidence type="ECO:0000313" key="8">
    <source>
        <dbReference type="Proteomes" id="UP000176445"/>
    </source>
</evidence>
<sequence length="68" mass="7688">MTEPEVVNGVVDEALPNTLFQVKIESGERVLAYLAGKMRLHRIKVLVGDRVEVRLDPYGGRARIVRRT</sequence>
<dbReference type="Gene3D" id="2.40.50.140">
    <property type="entry name" value="Nucleic acid-binding proteins"/>
    <property type="match status" value="1"/>
</dbReference>
<dbReference type="InterPro" id="IPR012340">
    <property type="entry name" value="NA-bd_OB-fold"/>
</dbReference>
<evidence type="ECO:0000313" key="7">
    <source>
        <dbReference type="EMBL" id="OGG51839.1"/>
    </source>
</evidence>
<keyword evidence="3 5" id="KW-0648">Protein biosynthesis</keyword>
<dbReference type="GO" id="GO:0043022">
    <property type="term" value="F:ribosome binding"/>
    <property type="evidence" value="ECO:0007669"/>
    <property type="project" value="TreeGrafter"/>
</dbReference>
<dbReference type="GO" id="GO:0003743">
    <property type="term" value="F:translation initiation factor activity"/>
    <property type="evidence" value="ECO:0007669"/>
    <property type="project" value="UniProtKB-UniRule"/>
</dbReference>
<dbReference type="PROSITE" id="PS50832">
    <property type="entry name" value="S1_IF1_TYPE"/>
    <property type="match status" value="1"/>
</dbReference>
<reference evidence="7 8" key="1">
    <citation type="journal article" date="2016" name="Nat. Commun.">
        <title>Thousands of microbial genomes shed light on interconnected biogeochemical processes in an aquifer system.</title>
        <authorList>
            <person name="Anantharaman K."/>
            <person name="Brown C.T."/>
            <person name="Hug L.A."/>
            <person name="Sharon I."/>
            <person name="Castelle C.J."/>
            <person name="Probst A.J."/>
            <person name="Thomas B.C."/>
            <person name="Singh A."/>
            <person name="Wilkins M.J."/>
            <person name="Karaoz U."/>
            <person name="Brodie E.L."/>
            <person name="Williams K.H."/>
            <person name="Hubbard S.S."/>
            <person name="Banfield J.F."/>
        </authorList>
    </citation>
    <scope>NUCLEOTIDE SEQUENCE [LARGE SCALE GENOMIC DNA]</scope>
</reference>
<evidence type="ECO:0000259" key="6">
    <source>
        <dbReference type="PROSITE" id="PS50832"/>
    </source>
</evidence>
<feature type="domain" description="S1-like" evidence="6">
    <location>
        <begin position="1"/>
        <end position="68"/>
    </location>
</feature>
<dbReference type="NCBIfam" id="TIGR00008">
    <property type="entry name" value="infA"/>
    <property type="match status" value="1"/>
</dbReference>
<protein>
    <recommendedName>
        <fullName evidence="4">Translation initiation factor IF-1</fullName>
    </recommendedName>
</protein>
<gene>
    <name evidence="7" type="ORF">A2704_00845</name>
</gene>
<comment type="caution">
    <text evidence="7">The sequence shown here is derived from an EMBL/GenBank/DDBJ whole genome shotgun (WGS) entry which is preliminary data.</text>
</comment>
<dbReference type="InterPro" id="IPR006196">
    <property type="entry name" value="RNA-binding_domain_S1_IF1"/>
</dbReference>
<dbReference type="EMBL" id="MFKW01000012">
    <property type="protein sequence ID" value="OGG51839.1"/>
    <property type="molecule type" value="Genomic_DNA"/>
</dbReference>
<evidence type="ECO:0000256" key="2">
    <source>
        <dbReference type="ARBA" id="ARBA00022540"/>
    </source>
</evidence>
<dbReference type="Proteomes" id="UP000176445">
    <property type="component" value="Unassembled WGS sequence"/>
</dbReference>